<evidence type="ECO:0000313" key="2">
    <source>
        <dbReference type="EMBL" id="URA10423.1"/>
    </source>
</evidence>
<dbReference type="Gene3D" id="3.75.10.10">
    <property type="entry name" value="L-arginine/glycine Amidinotransferase, Chain A"/>
    <property type="match status" value="1"/>
</dbReference>
<gene>
    <name evidence="2" type="ORF">KDW03_01060</name>
</gene>
<keyword evidence="1" id="KW-0378">Hydrolase</keyword>
<keyword evidence="3" id="KW-1185">Reference proteome</keyword>
<organism evidence="2 3">
    <name type="scientific">Thermospira aquatica</name>
    <dbReference type="NCBI Taxonomy" id="2828656"/>
    <lineage>
        <taxon>Bacteria</taxon>
        <taxon>Pseudomonadati</taxon>
        <taxon>Spirochaetota</taxon>
        <taxon>Spirochaetia</taxon>
        <taxon>Brevinematales</taxon>
        <taxon>Thermospiraceae</taxon>
        <taxon>Thermospira</taxon>
    </lineage>
</organism>
<dbReference type="InterPro" id="IPR007466">
    <property type="entry name" value="Peptidyl-Arg-deiminase_porph"/>
</dbReference>
<reference evidence="2" key="2">
    <citation type="submission" date="2022-06" db="EMBL/GenBank/DDBJ databases">
        <title>Thermospira aquatica gen. nov., sp. nov.</title>
        <authorList>
            <person name="Ben Ali Gam Z."/>
            <person name="Labat M."/>
        </authorList>
    </citation>
    <scope>NUCLEOTIDE SEQUENCE</scope>
    <source>
        <strain evidence="2">F1F22</strain>
    </source>
</reference>
<dbReference type="EMBL" id="CP073355">
    <property type="protein sequence ID" value="URA10423.1"/>
    <property type="molecule type" value="Genomic_DNA"/>
</dbReference>
<dbReference type="KEGG" id="taqu:KDW03_01060"/>
<dbReference type="Proteomes" id="UP001056539">
    <property type="component" value="Chromosome"/>
</dbReference>
<reference evidence="2" key="1">
    <citation type="submission" date="2021-04" db="EMBL/GenBank/DDBJ databases">
        <authorList>
            <person name="Postec A."/>
        </authorList>
    </citation>
    <scope>NUCLEOTIDE SEQUENCE</scope>
    <source>
        <strain evidence="2">F1F22</strain>
    </source>
</reference>
<name>A0AAX3BDM1_9SPIR</name>
<dbReference type="GO" id="GO:0047632">
    <property type="term" value="F:agmatine deiminase activity"/>
    <property type="evidence" value="ECO:0007669"/>
    <property type="project" value="TreeGrafter"/>
</dbReference>
<dbReference type="SUPFAM" id="SSF55909">
    <property type="entry name" value="Pentein"/>
    <property type="match status" value="1"/>
</dbReference>
<evidence type="ECO:0000313" key="3">
    <source>
        <dbReference type="Proteomes" id="UP001056539"/>
    </source>
</evidence>
<dbReference type="Pfam" id="PF04371">
    <property type="entry name" value="PAD_porph"/>
    <property type="match status" value="1"/>
</dbReference>
<sequence length="346" mass="38996">MNHRLPAEWERQDGILLAWPHEKSDWAPLLPEVEKTYTELVKAIARFERVLLVVPPEGTDTLRTRLGEAGVSEEKLMLVELPTNDTWARDFGFITVFDKKGRKKLLDFGFNAWGLKFAACEDNQVNRRLFSGRVFRKGISLVTIGLILEGGGIESDGEGTILTTTQCLLSPNRNPHLSKGEIERALKRYLGARRVLWLSHGYLAGDDTDSHIDTLARFVNPTTIVYVACDDPADEHYEELRLMKEELASFRTMKGKPYRLVPLPLPKACYDEEGNRLPATYANFLILNGAVIVPTYNDEENDPKVLQTFQALFPEREVVAIPALSLIKQHGSIHCVTMQIPEGVLV</sequence>
<accession>A0AAX3BDM1</accession>
<dbReference type="GO" id="GO:0004668">
    <property type="term" value="F:protein-arginine deiminase activity"/>
    <property type="evidence" value="ECO:0007669"/>
    <property type="project" value="InterPro"/>
</dbReference>
<dbReference type="GO" id="GO:0009446">
    <property type="term" value="P:putrescine biosynthetic process"/>
    <property type="evidence" value="ECO:0007669"/>
    <property type="project" value="InterPro"/>
</dbReference>
<dbReference type="PANTHER" id="PTHR31377">
    <property type="entry name" value="AGMATINE DEIMINASE-RELATED"/>
    <property type="match status" value="1"/>
</dbReference>
<proteinExistence type="predicted"/>
<protein>
    <submittedName>
        <fullName evidence="2">Agmatine deiminase family protein</fullName>
    </submittedName>
</protein>
<dbReference type="RefSeq" id="WP_271435550.1">
    <property type="nucleotide sequence ID" value="NZ_CP073355.1"/>
</dbReference>
<dbReference type="AlphaFoldDB" id="A0AAX3BDM1"/>
<evidence type="ECO:0000256" key="1">
    <source>
        <dbReference type="ARBA" id="ARBA00022801"/>
    </source>
</evidence>
<dbReference type="PANTHER" id="PTHR31377:SF0">
    <property type="entry name" value="AGMATINE DEIMINASE-RELATED"/>
    <property type="match status" value="1"/>
</dbReference>